<evidence type="ECO:0000313" key="2">
    <source>
        <dbReference type="WBParaSite" id="nRc.2.0.1.t01500-RA"/>
    </source>
</evidence>
<dbReference type="Proteomes" id="UP000887565">
    <property type="component" value="Unplaced"/>
</dbReference>
<sequence>MEPAGVGNESYAVKLTVELNVKYKHSKLNFLRKNCACLFKVEASGVLFTWKQNFTARSFGRTFYMENPLLRSI</sequence>
<keyword evidence="1" id="KW-1185">Reference proteome</keyword>
<reference evidence="2" key="1">
    <citation type="submission" date="2022-11" db="UniProtKB">
        <authorList>
            <consortium name="WormBaseParasite"/>
        </authorList>
    </citation>
    <scope>IDENTIFICATION</scope>
</reference>
<name>A0A915HIT6_ROMCU</name>
<organism evidence="1 2">
    <name type="scientific">Romanomermis culicivorax</name>
    <name type="common">Nematode worm</name>
    <dbReference type="NCBI Taxonomy" id="13658"/>
    <lineage>
        <taxon>Eukaryota</taxon>
        <taxon>Metazoa</taxon>
        <taxon>Ecdysozoa</taxon>
        <taxon>Nematoda</taxon>
        <taxon>Enoplea</taxon>
        <taxon>Dorylaimia</taxon>
        <taxon>Mermithida</taxon>
        <taxon>Mermithoidea</taxon>
        <taxon>Mermithidae</taxon>
        <taxon>Romanomermis</taxon>
    </lineage>
</organism>
<proteinExistence type="predicted"/>
<evidence type="ECO:0000313" key="1">
    <source>
        <dbReference type="Proteomes" id="UP000887565"/>
    </source>
</evidence>
<protein>
    <submittedName>
        <fullName evidence="2">Uncharacterized protein</fullName>
    </submittedName>
</protein>
<dbReference type="AlphaFoldDB" id="A0A915HIT6"/>
<dbReference type="WBParaSite" id="nRc.2.0.1.t01500-RA">
    <property type="protein sequence ID" value="nRc.2.0.1.t01500-RA"/>
    <property type="gene ID" value="nRc.2.0.1.g01500"/>
</dbReference>
<accession>A0A915HIT6</accession>